<accession>K9L3W6</accession>
<dbReference type="Proteomes" id="UP000010999">
    <property type="component" value="Segment"/>
</dbReference>
<feature type="domain" description="HNH nuclease" evidence="1">
    <location>
        <begin position="63"/>
        <end position="106"/>
    </location>
</feature>
<organism evidence="2 3">
    <name type="scientific">Pectobacterium phage phiTE</name>
    <dbReference type="NCBI Taxonomy" id="1116482"/>
    <lineage>
        <taxon>Viruses</taxon>
        <taxon>Duplodnaviria</taxon>
        <taxon>Heunggongvirae</taxon>
        <taxon>Uroviricota</taxon>
        <taxon>Caudoviricetes</taxon>
        <taxon>Vequintavirinae</taxon>
        <taxon>Certrevirus</taxon>
        <taxon>Certrevirus phiTE</taxon>
    </lineage>
</organism>
<gene>
    <name evidence="2" type="ORF">phiTE_183</name>
</gene>
<dbReference type="GeneID" id="14515378"/>
<evidence type="ECO:0000259" key="1">
    <source>
        <dbReference type="Pfam" id="PF13392"/>
    </source>
</evidence>
<dbReference type="Pfam" id="PF13392">
    <property type="entry name" value="HNH_3"/>
    <property type="match status" value="1"/>
</dbReference>
<reference evidence="3" key="1">
    <citation type="submission" date="2011-11" db="EMBL/GenBank/DDBJ databases">
        <title>Escape from toxin-antitoxin mediated abortive infection can occur by recombination within a generalized transducing phage of Pectobacterium atrosepticum.</title>
        <authorList>
            <person name="Blower T.R."/>
            <person name="Evans T.J."/>
            <person name="Przybilski R."/>
            <person name="Fineran P.C."/>
            <person name="Salmond G.P.C."/>
        </authorList>
    </citation>
    <scope>NUCLEOTIDE SEQUENCE [LARGE SCALE GENOMIC DNA]</scope>
</reference>
<dbReference type="EMBL" id="JQ015307">
    <property type="protein sequence ID" value="AEZ66349.1"/>
    <property type="molecule type" value="Genomic_DNA"/>
</dbReference>
<protein>
    <recommendedName>
        <fullName evidence="1">HNH nuclease domain-containing protein</fullName>
    </recommendedName>
</protein>
<name>K9L3W6_9CAUD</name>
<dbReference type="InterPro" id="IPR003615">
    <property type="entry name" value="HNH_nuc"/>
</dbReference>
<keyword evidence="3" id="KW-1185">Reference proteome</keyword>
<dbReference type="RefSeq" id="YP_007392645.1">
    <property type="nucleotide sequence ID" value="NC_020201.1"/>
</dbReference>
<dbReference type="Gene3D" id="3.90.75.20">
    <property type="match status" value="1"/>
</dbReference>
<dbReference type="InterPro" id="IPR044925">
    <property type="entry name" value="His-Me_finger_sf"/>
</dbReference>
<dbReference type="OrthoDB" id="21336at10239"/>
<dbReference type="KEGG" id="vg:14515378"/>
<dbReference type="SUPFAM" id="SSF54060">
    <property type="entry name" value="His-Me finger endonucleases"/>
    <property type="match status" value="1"/>
</dbReference>
<evidence type="ECO:0000313" key="2">
    <source>
        <dbReference type="EMBL" id="AEZ66349.1"/>
    </source>
</evidence>
<sequence>MKIYIPCEKELALIRQYLYIDLTSKTGLRWRLSPGPRSRAGSEAMTTKTANGYFAGRFLNRPYLCHRVVFFLDKGYWPGGIIDHVDRNKENNEPGNLREVDHLDNGANKIARGYYWSKEKSRWKAVVKCGSRVYTKLTSSETEAREWYEKKKLELYPHLNRNFYWNS</sequence>
<evidence type="ECO:0000313" key="3">
    <source>
        <dbReference type="Proteomes" id="UP000010999"/>
    </source>
</evidence>
<reference evidence="2 3" key="2">
    <citation type="journal article" date="2012" name="PLoS Genet.">
        <title>Viral evasion of a bacterial suicide system by RNA-based molecular mimicry enables infectious altruism.</title>
        <authorList>
            <person name="Blower T.R."/>
            <person name="Evans T.J."/>
            <person name="Przybilski R."/>
            <person name="Fineran P.C."/>
            <person name="Salmond G.P."/>
        </authorList>
    </citation>
    <scope>NUCLEOTIDE SEQUENCE [LARGE SCALE GENOMIC DNA]</scope>
</reference>
<proteinExistence type="predicted"/>